<dbReference type="AlphaFoldDB" id="A0A6I4YNM5"/>
<reference evidence="1 2" key="1">
    <citation type="submission" date="2019-11" db="EMBL/GenBank/DDBJ databases">
        <title>Genome sequence of Deinococcus xianganensis Y35, AI-2 producing algicidal bacterium, isolated from lake water.</title>
        <authorList>
            <person name="Li Y."/>
        </authorList>
    </citation>
    <scope>NUCLEOTIDE SEQUENCE [LARGE SCALE GENOMIC DNA]</scope>
    <source>
        <strain evidence="1 2">Y35</strain>
    </source>
</reference>
<protein>
    <submittedName>
        <fullName evidence="1">Uncharacterized protein</fullName>
    </submittedName>
</protein>
<dbReference type="Proteomes" id="UP000430519">
    <property type="component" value="Unassembled WGS sequence"/>
</dbReference>
<accession>A0A6I4YNM5</accession>
<organism evidence="1 2">
    <name type="scientific">Deinococcus xianganensis</name>
    <dbReference type="NCBI Taxonomy" id="1507289"/>
    <lineage>
        <taxon>Bacteria</taxon>
        <taxon>Thermotogati</taxon>
        <taxon>Deinococcota</taxon>
        <taxon>Deinococci</taxon>
        <taxon>Deinococcales</taxon>
        <taxon>Deinococcaceae</taxon>
        <taxon>Deinococcus</taxon>
    </lineage>
</organism>
<comment type="caution">
    <text evidence="1">The sequence shown here is derived from an EMBL/GenBank/DDBJ whole genome shotgun (WGS) entry which is preliminary data.</text>
</comment>
<keyword evidence="2" id="KW-1185">Reference proteome</keyword>
<proteinExistence type="predicted"/>
<dbReference type="RefSeq" id="WP_160982654.1">
    <property type="nucleotide sequence ID" value="NZ_WVHK01000171.1"/>
</dbReference>
<name>A0A6I4YNM5_9DEIO</name>
<dbReference type="EMBL" id="WVHK01000171">
    <property type="protein sequence ID" value="MXV22020.1"/>
    <property type="molecule type" value="Genomic_DNA"/>
</dbReference>
<evidence type="ECO:0000313" key="1">
    <source>
        <dbReference type="EMBL" id="MXV22020.1"/>
    </source>
</evidence>
<sequence length="104" mass="11163">MPEVLTVCALRAQLETLPSDLPVNLALRASAPTRFEIRVAAGHLLLVPCADFSAPGLQVTDLNWRFHQDLAGVPLDWPVLAMGVRGRLLVVRLAGDGVLRASVS</sequence>
<evidence type="ECO:0000313" key="2">
    <source>
        <dbReference type="Proteomes" id="UP000430519"/>
    </source>
</evidence>
<gene>
    <name evidence="1" type="ORF">GLX28_20580</name>
</gene>